<dbReference type="Pfam" id="PF00059">
    <property type="entry name" value="Lectin_C"/>
    <property type="match status" value="1"/>
</dbReference>
<dbReference type="InterPro" id="IPR016186">
    <property type="entry name" value="C-type_lectin-like/link_sf"/>
</dbReference>
<dbReference type="InterPro" id="IPR016187">
    <property type="entry name" value="CTDL_fold"/>
</dbReference>
<reference evidence="3" key="1">
    <citation type="submission" date="2016-10" db="EMBL/GenBank/DDBJ databases">
        <authorList>
            <person name="Varghese N."/>
            <person name="Submissions S."/>
        </authorList>
    </citation>
    <scope>NUCLEOTIDE SEQUENCE [LARGE SCALE GENOMIC DNA]</scope>
    <source>
        <strain evidence="3">DSM 19482</strain>
    </source>
</reference>
<sequence length="320" mass="34778">MIPKKLFTLIITSIICTFAQSQNKNIGIGTDNPDASAVLDVVATDKGFEGPNVALISRTDALTIPLPTDGLIVFNTTTLSGDTDTELKPSYYYWKTSRWYPFADDTEVNVVTNGVFPTILGYTPNGTHNSASFTDGGLSFTGLGCKQWKQASGGNGNWYCAFRKGTVNDTNYNAGMNWAQAFSAAKSRGGYLATFTSTAEWNWARTNLIENTTGYNLASHIWIGYNKIKYSGNTTEFTWITGEKSRVSWGDVASLPYIQHYFTGGNNPSEPNNTGGNEGCTHITSVDAGRSRTWNDNNCNAGGSGGWAGPFSEIIIEFEQ</sequence>
<dbReference type="PROSITE" id="PS50041">
    <property type="entry name" value="C_TYPE_LECTIN_2"/>
    <property type="match status" value="1"/>
</dbReference>
<evidence type="ECO:0000313" key="2">
    <source>
        <dbReference type="EMBL" id="SIT97687.1"/>
    </source>
</evidence>
<dbReference type="CDD" id="cd00037">
    <property type="entry name" value="CLECT"/>
    <property type="match status" value="1"/>
</dbReference>
<gene>
    <name evidence="2" type="ORF">SAMN05660493_02413</name>
</gene>
<evidence type="ECO:0000313" key="3">
    <source>
        <dbReference type="Proteomes" id="UP000187261"/>
    </source>
</evidence>
<protein>
    <submittedName>
        <fullName evidence="2">Lectin C-type domain-containing protein</fullName>
    </submittedName>
</protein>
<name>A0A1U7PYB1_9FLAO</name>
<dbReference type="EMBL" id="FTPU01000028">
    <property type="protein sequence ID" value="SIT97687.1"/>
    <property type="molecule type" value="Genomic_DNA"/>
</dbReference>
<evidence type="ECO:0000259" key="1">
    <source>
        <dbReference type="PROSITE" id="PS50041"/>
    </source>
</evidence>
<dbReference type="STRING" id="1121284.SAMN05660493_02413"/>
<dbReference type="Gene3D" id="3.10.100.10">
    <property type="entry name" value="Mannose-Binding Protein A, subunit A"/>
    <property type="match status" value="1"/>
</dbReference>
<proteinExistence type="predicted"/>
<organism evidence="2 3">
    <name type="scientific">Epilithonimonas bovis DSM 19482</name>
    <dbReference type="NCBI Taxonomy" id="1121284"/>
    <lineage>
        <taxon>Bacteria</taxon>
        <taxon>Pseudomonadati</taxon>
        <taxon>Bacteroidota</taxon>
        <taxon>Flavobacteriia</taxon>
        <taxon>Flavobacteriales</taxon>
        <taxon>Weeksellaceae</taxon>
        <taxon>Chryseobacterium group</taxon>
        <taxon>Epilithonimonas</taxon>
    </lineage>
</organism>
<dbReference type="SUPFAM" id="SSF56436">
    <property type="entry name" value="C-type lectin-like"/>
    <property type="match status" value="1"/>
</dbReference>
<dbReference type="AlphaFoldDB" id="A0A1U7PYB1"/>
<dbReference type="Proteomes" id="UP000187261">
    <property type="component" value="Unassembled WGS sequence"/>
</dbReference>
<keyword evidence="3" id="KW-1185">Reference proteome</keyword>
<accession>A0A1U7PYB1</accession>
<dbReference type="InterPro" id="IPR001304">
    <property type="entry name" value="C-type_lectin-like"/>
</dbReference>
<feature type="domain" description="C-type lectin" evidence="1">
    <location>
        <begin position="167"/>
        <end position="300"/>
    </location>
</feature>